<dbReference type="InterPro" id="IPR012925">
    <property type="entry name" value="TipAS_dom"/>
</dbReference>
<dbReference type="PANTHER" id="PTHR30204:SF90">
    <property type="entry name" value="HTH-TYPE TRANSCRIPTIONAL ACTIVATOR MTA"/>
    <property type="match status" value="1"/>
</dbReference>
<name>A0ABZ2LYQ5_9BACT</name>
<gene>
    <name evidence="3" type="ORF">LZC94_01790</name>
</gene>
<dbReference type="Gene3D" id="1.10.1660.10">
    <property type="match status" value="1"/>
</dbReference>
<protein>
    <submittedName>
        <fullName evidence="3">MerR family transcriptional regulator</fullName>
    </submittedName>
</protein>
<dbReference type="InterPro" id="IPR000551">
    <property type="entry name" value="MerR-type_HTH_dom"/>
</dbReference>
<dbReference type="PROSITE" id="PS50937">
    <property type="entry name" value="HTH_MERR_2"/>
    <property type="match status" value="1"/>
</dbReference>
<proteinExistence type="predicted"/>
<evidence type="ECO:0000313" key="3">
    <source>
        <dbReference type="EMBL" id="WXB16012.1"/>
    </source>
</evidence>
<reference evidence="3 4" key="1">
    <citation type="submission" date="2021-12" db="EMBL/GenBank/DDBJ databases">
        <title>Discovery of the Pendulisporaceae a myxobacterial family with distinct sporulation behavior and unique specialized metabolism.</title>
        <authorList>
            <person name="Garcia R."/>
            <person name="Popoff A."/>
            <person name="Bader C.D."/>
            <person name="Loehr J."/>
            <person name="Walesch S."/>
            <person name="Walt C."/>
            <person name="Boldt J."/>
            <person name="Bunk B."/>
            <person name="Haeckl F.J.F.P.J."/>
            <person name="Gunesch A.P."/>
            <person name="Birkelbach J."/>
            <person name="Nuebel U."/>
            <person name="Pietschmann T."/>
            <person name="Bach T."/>
            <person name="Mueller R."/>
        </authorList>
    </citation>
    <scope>NUCLEOTIDE SEQUENCE [LARGE SCALE GENOMIC DNA]</scope>
    <source>
        <strain evidence="3 4">MSr11954</strain>
    </source>
</reference>
<dbReference type="EMBL" id="CP089984">
    <property type="protein sequence ID" value="WXB16012.1"/>
    <property type="molecule type" value="Genomic_DNA"/>
</dbReference>
<dbReference type="Pfam" id="PF13411">
    <property type="entry name" value="MerR_1"/>
    <property type="match status" value="1"/>
</dbReference>
<keyword evidence="4" id="KW-1185">Reference proteome</keyword>
<keyword evidence="1" id="KW-0238">DNA-binding</keyword>
<dbReference type="SUPFAM" id="SSF46955">
    <property type="entry name" value="Putative DNA-binding domain"/>
    <property type="match status" value="1"/>
</dbReference>
<dbReference type="PANTHER" id="PTHR30204">
    <property type="entry name" value="REDOX-CYCLING DRUG-SENSING TRANSCRIPTIONAL ACTIVATOR SOXR"/>
    <property type="match status" value="1"/>
</dbReference>
<evidence type="ECO:0000256" key="1">
    <source>
        <dbReference type="ARBA" id="ARBA00023125"/>
    </source>
</evidence>
<evidence type="ECO:0000313" key="4">
    <source>
        <dbReference type="Proteomes" id="UP001370348"/>
    </source>
</evidence>
<accession>A0ABZ2LYQ5</accession>
<evidence type="ECO:0000259" key="2">
    <source>
        <dbReference type="PROSITE" id="PS50937"/>
    </source>
</evidence>
<dbReference type="RefSeq" id="WP_394825642.1">
    <property type="nucleotide sequence ID" value="NZ_CP089984.1"/>
</dbReference>
<dbReference type="Pfam" id="PF07739">
    <property type="entry name" value="TipAS"/>
    <property type="match status" value="1"/>
</dbReference>
<organism evidence="3 4">
    <name type="scientific">Pendulispora albinea</name>
    <dbReference type="NCBI Taxonomy" id="2741071"/>
    <lineage>
        <taxon>Bacteria</taxon>
        <taxon>Pseudomonadati</taxon>
        <taxon>Myxococcota</taxon>
        <taxon>Myxococcia</taxon>
        <taxon>Myxococcales</taxon>
        <taxon>Sorangiineae</taxon>
        <taxon>Pendulisporaceae</taxon>
        <taxon>Pendulispora</taxon>
    </lineage>
</organism>
<dbReference type="InterPro" id="IPR047057">
    <property type="entry name" value="MerR_fam"/>
</dbReference>
<dbReference type="CDD" id="cd01106">
    <property type="entry name" value="HTH_TipAL-Mta"/>
    <property type="match status" value="1"/>
</dbReference>
<dbReference type="InterPro" id="IPR009061">
    <property type="entry name" value="DNA-bd_dom_put_sf"/>
</dbReference>
<dbReference type="SMART" id="SM00422">
    <property type="entry name" value="HTH_MERR"/>
    <property type="match status" value="1"/>
</dbReference>
<sequence length="251" mass="28342">MKGTRRLQLKVGELATRAGVSVRTLHHYDAIGLLRPSHSASGHRLYDQSHVERLLQIKALRQLGFSLDDIARTLNEKKLSLGEALTLRVTRLREEIAARKKLLRRLEAIVQHVDGNRTLSTETIFETMEAMMNVESYFTEEQLAELARRRAALGQEGLEKIQEEWRALIHEVREEADKGTDPSSPRAQELAARWTAIGDAFTGGDRELTSSIRTMWQTETRNVTTMNGFDVAAMRAASDYIVEVMAAKKNS</sequence>
<dbReference type="PROSITE" id="PS00552">
    <property type="entry name" value="HTH_MERR_1"/>
    <property type="match status" value="1"/>
</dbReference>
<dbReference type="Proteomes" id="UP001370348">
    <property type="component" value="Chromosome"/>
</dbReference>
<feature type="domain" description="HTH merR-type" evidence="2">
    <location>
        <begin position="8"/>
        <end position="76"/>
    </location>
</feature>
<dbReference type="PRINTS" id="PR00040">
    <property type="entry name" value="HTHMERR"/>
</dbReference>